<evidence type="ECO:0000256" key="9">
    <source>
        <dbReference type="ARBA" id="ARBA00022837"/>
    </source>
</evidence>
<keyword evidence="8" id="KW-0256">Endoplasmic reticulum</keyword>
<dbReference type="AlphaFoldDB" id="A0A9P1H9P4"/>
<dbReference type="GO" id="GO:0005789">
    <property type="term" value="C:endoplasmic reticulum membrane"/>
    <property type="evidence" value="ECO:0007669"/>
    <property type="project" value="UniProtKB-SubCell"/>
</dbReference>
<dbReference type="InterPro" id="IPR009567">
    <property type="entry name" value="SARAF"/>
</dbReference>
<keyword evidence="5" id="KW-0109">Calcium transport</keyword>
<reference evidence="14" key="1">
    <citation type="submission" date="2022-11" db="EMBL/GenBank/DDBJ databases">
        <authorList>
            <person name="Scott C."/>
            <person name="Bruce N."/>
        </authorList>
    </citation>
    <scope>NUCLEOTIDE SEQUENCE</scope>
</reference>
<evidence type="ECO:0000256" key="6">
    <source>
        <dbReference type="ARBA" id="ARBA00022692"/>
    </source>
</evidence>
<evidence type="ECO:0000313" key="15">
    <source>
        <dbReference type="Proteomes" id="UP000838763"/>
    </source>
</evidence>
<dbReference type="Proteomes" id="UP000838763">
    <property type="component" value="Unassembled WGS sequence"/>
</dbReference>
<evidence type="ECO:0000256" key="10">
    <source>
        <dbReference type="ARBA" id="ARBA00022989"/>
    </source>
</evidence>
<name>A0A9P1H9P4_9PEZI</name>
<evidence type="ECO:0000256" key="5">
    <source>
        <dbReference type="ARBA" id="ARBA00022568"/>
    </source>
</evidence>
<evidence type="ECO:0000256" key="1">
    <source>
        <dbReference type="ARBA" id="ARBA00004115"/>
    </source>
</evidence>
<keyword evidence="10" id="KW-1133">Transmembrane helix</keyword>
<dbReference type="GO" id="GO:0006816">
    <property type="term" value="P:calcium ion transport"/>
    <property type="evidence" value="ECO:0007669"/>
    <property type="project" value="UniProtKB-KW"/>
</dbReference>
<keyword evidence="4" id="KW-0813">Transport</keyword>
<evidence type="ECO:0000256" key="2">
    <source>
        <dbReference type="ARBA" id="ARBA00006833"/>
    </source>
</evidence>
<evidence type="ECO:0000256" key="7">
    <source>
        <dbReference type="ARBA" id="ARBA00022729"/>
    </source>
</evidence>
<dbReference type="OrthoDB" id="20303at2759"/>
<comment type="similarity">
    <text evidence="2">Belongs to the SARAF family.</text>
</comment>
<dbReference type="GO" id="GO:2001256">
    <property type="term" value="P:regulation of store-operated calcium entry"/>
    <property type="evidence" value="ECO:0007669"/>
    <property type="project" value="InterPro"/>
</dbReference>
<keyword evidence="15" id="KW-1185">Reference proteome</keyword>
<dbReference type="EMBL" id="CALLCH030000016">
    <property type="protein sequence ID" value="CAI4217739.1"/>
    <property type="molecule type" value="Genomic_DNA"/>
</dbReference>
<evidence type="ECO:0000256" key="3">
    <source>
        <dbReference type="ARBA" id="ARBA00016584"/>
    </source>
</evidence>
<evidence type="ECO:0000313" key="14">
    <source>
        <dbReference type="EMBL" id="CAI4217739.1"/>
    </source>
</evidence>
<comment type="subcellular location">
    <subcellularLocation>
        <location evidence="1">Endoplasmic reticulum membrane</location>
        <topology evidence="1">Single-pass type I membrane protein</topology>
    </subcellularLocation>
</comment>
<accession>A0A9P1H9P4</accession>
<dbReference type="PANTHER" id="PTHR15929">
    <property type="entry name" value="STORE-OPERATED CALCIUM ENTRY-ASSOCIATED REGULATORY FACTOR"/>
    <property type="match status" value="1"/>
</dbReference>
<keyword evidence="9" id="KW-0106">Calcium</keyword>
<proteinExistence type="inferred from homology"/>
<keyword evidence="12" id="KW-0472">Membrane</keyword>
<keyword evidence="7" id="KW-0732">Signal</keyword>
<dbReference type="PANTHER" id="PTHR15929:SF0">
    <property type="entry name" value="STORE-OPERATED CALCIUM ENTRY-ASSOCIATED REGULATORY FACTOR"/>
    <property type="match status" value="1"/>
</dbReference>
<gene>
    <name evidence="14" type="ORF">PPNO1_LOCUS7342</name>
</gene>
<evidence type="ECO:0000256" key="12">
    <source>
        <dbReference type="ARBA" id="ARBA00023136"/>
    </source>
</evidence>
<dbReference type="Pfam" id="PF06682">
    <property type="entry name" value="SARAF"/>
    <property type="match status" value="1"/>
</dbReference>
<evidence type="ECO:0000256" key="11">
    <source>
        <dbReference type="ARBA" id="ARBA00023065"/>
    </source>
</evidence>
<comment type="caution">
    <text evidence="14">The sequence shown here is derived from an EMBL/GenBank/DDBJ whole genome shotgun (WGS) entry which is preliminary data.</text>
</comment>
<protein>
    <recommendedName>
        <fullName evidence="3">Store-operated calcium entry-associated regulatory factor</fullName>
    </recommendedName>
    <alternativeName>
        <fullName evidence="13">Transmembrane protein 66</fullName>
    </alternativeName>
</protein>
<evidence type="ECO:0000256" key="8">
    <source>
        <dbReference type="ARBA" id="ARBA00022824"/>
    </source>
</evidence>
<keyword evidence="11" id="KW-0406">Ion transport</keyword>
<sequence>MRLPAAICALHRIDVMRCTNQGSSYSDEDIQWSCKAELPQELRLGSTEVICEGYDSPDDPYVLKGSCGVEYRLVLTEKGETSAGAPIIPDGVRVAAFGPVVEAEVTVLEAGVLVGVLEETTTLLLLIPDTSPPRLEARGRDGSLAFGRASRAGCRDLSSY</sequence>
<evidence type="ECO:0000256" key="4">
    <source>
        <dbReference type="ARBA" id="ARBA00022448"/>
    </source>
</evidence>
<keyword evidence="6" id="KW-0812">Transmembrane</keyword>
<organism evidence="14 15">
    <name type="scientific">Parascedosporium putredinis</name>
    <dbReference type="NCBI Taxonomy" id="1442378"/>
    <lineage>
        <taxon>Eukaryota</taxon>
        <taxon>Fungi</taxon>
        <taxon>Dikarya</taxon>
        <taxon>Ascomycota</taxon>
        <taxon>Pezizomycotina</taxon>
        <taxon>Sordariomycetes</taxon>
        <taxon>Hypocreomycetidae</taxon>
        <taxon>Microascales</taxon>
        <taxon>Microascaceae</taxon>
        <taxon>Parascedosporium</taxon>
    </lineage>
</organism>
<evidence type="ECO:0000256" key="13">
    <source>
        <dbReference type="ARBA" id="ARBA00031116"/>
    </source>
</evidence>